<evidence type="ECO:0000313" key="2">
    <source>
        <dbReference type="Proteomes" id="UP000273807"/>
    </source>
</evidence>
<gene>
    <name evidence="1" type="ORF">D7003_10715</name>
</gene>
<organism evidence="1 2">
    <name type="scientific">Arthrobacter oryzae</name>
    <dbReference type="NCBI Taxonomy" id="409290"/>
    <lineage>
        <taxon>Bacteria</taxon>
        <taxon>Bacillati</taxon>
        <taxon>Actinomycetota</taxon>
        <taxon>Actinomycetes</taxon>
        <taxon>Micrococcales</taxon>
        <taxon>Micrococcaceae</taxon>
        <taxon>Arthrobacter</taxon>
    </lineage>
</organism>
<dbReference type="RefSeq" id="WP_123255437.1">
    <property type="nucleotide sequence ID" value="NZ_RBED01000098.1"/>
</dbReference>
<protein>
    <submittedName>
        <fullName evidence="1">Uncharacterized protein</fullName>
    </submittedName>
</protein>
<dbReference type="Proteomes" id="UP000273807">
    <property type="component" value="Unassembled WGS sequence"/>
</dbReference>
<reference evidence="1 2" key="1">
    <citation type="submission" date="2018-10" db="EMBL/GenBank/DDBJ databases">
        <title>Genome sequencing of Arthrobacter oryzae TNB02.</title>
        <authorList>
            <person name="Cho Y.-J."/>
            <person name="Cho A."/>
            <person name="Kim O.-S."/>
        </authorList>
    </citation>
    <scope>NUCLEOTIDE SEQUENCE [LARGE SCALE GENOMIC DNA]</scope>
    <source>
        <strain evidence="1 2">TNB02</strain>
    </source>
</reference>
<keyword evidence="2" id="KW-1185">Reference proteome</keyword>
<accession>A0A3N0BYE5</accession>
<comment type="caution">
    <text evidence="1">The sequence shown here is derived from an EMBL/GenBank/DDBJ whole genome shotgun (WGS) entry which is preliminary data.</text>
</comment>
<evidence type="ECO:0000313" key="1">
    <source>
        <dbReference type="EMBL" id="RNL54881.1"/>
    </source>
</evidence>
<dbReference type="OrthoDB" id="4943146at2"/>
<dbReference type="AlphaFoldDB" id="A0A3N0BYE5"/>
<proteinExistence type="predicted"/>
<sequence>MGPDQAGRLQAQYARRASPIGLTVEELDFEHFPAKNGFPGIPVKAWIRFLNCAELVDGEVYAWTAKAAEVTWNDGPVTYRTWVWSSAVTRREEMMTRNLGERVTRDSSSSE</sequence>
<dbReference type="EMBL" id="RBED01000098">
    <property type="protein sequence ID" value="RNL54881.1"/>
    <property type="molecule type" value="Genomic_DNA"/>
</dbReference>
<name>A0A3N0BYE5_9MICC</name>